<gene>
    <name evidence="7" type="primary">nimR</name>
    <name evidence="7" type="ORF">CCOS864_02856</name>
</gene>
<evidence type="ECO:0000259" key="6">
    <source>
        <dbReference type="PROSITE" id="PS01124"/>
    </source>
</evidence>
<dbReference type="Proteomes" id="UP000255177">
    <property type="component" value="Unassembled WGS sequence"/>
</dbReference>
<dbReference type="PRINTS" id="PR00032">
    <property type="entry name" value="HTHARAC"/>
</dbReference>
<dbReference type="GO" id="GO:0003700">
    <property type="term" value="F:DNA-binding transcription factor activity"/>
    <property type="evidence" value="ECO:0007669"/>
    <property type="project" value="InterPro"/>
</dbReference>
<dbReference type="InterPro" id="IPR011051">
    <property type="entry name" value="RmlC_Cupin_sf"/>
</dbReference>
<dbReference type="PROSITE" id="PS01124">
    <property type="entry name" value="HTH_ARAC_FAMILY_2"/>
    <property type="match status" value="1"/>
</dbReference>
<dbReference type="Gene3D" id="2.60.120.10">
    <property type="entry name" value="Jelly Rolls"/>
    <property type="match status" value="1"/>
</dbReference>
<dbReference type="InterPro" id="IPR018060">
    <property type="entry name" value="HTH_AraC"/>
</dbReference>
<keyword evidence="1" id="KW-0678">Repressor</keyword>
<dbReference type="InterPro" id="IPR020449">
    <property type="entry name" value="Tscrpt_reg_AraC-type_HTH"/>
</dbReference>
<dbReference type="PANTHER" id="PTHR11019">
    <property type="entry name" value="HTH-TYPE TRANSCRIPTIONAL REGULATOR NIMR"/>
    <property type="match status" value="1"/>
</dbReference>
<evidence type="ECO:0000256" key="1">
    <source>
        <dbReference type="ARBA" id="ARBA00022491"/>
    </source>
</evidence>
<dbReference type="CDD" id="cd06124">
    <property type="entry name" value="cupin_NimR-like_N"/>
    <property type="match status" value="1"/>
</dbReference>
<dbReference type="Gene3D" id="1.10.10.60">
    <property type="entry name" value="Homeodomain-like"/>
    <property type="match status" value="1"/>
</dbReference>
<dbReference type="InterPro" id="IPR009057">
    <property type="entry name" value="Homeodomain-like_sf"/>
</dbReference>
<dbReference type="SUPFAM" id="SSF51182">
    <property type="entry name" value="RmlC-like cupins"/>
    <property type="match status" value="1"/>
</dbReference>
<evidence type="ECO:0000256" key="3">
    <source>
        <dbReference type="ARBA" id="ARBA00023125"/>
    </source>
</evidence>
<name>A0A380T1L3_9PSED</name>
<proteinExistence type="predicted"/>
<dbReference type="PANTHER" id="PTHR11019:SF159">
    <property type="entry name" value="TRANSCRIPTIONAL REGULATOR-RELATED"/>
    <property type="match status" value="1"/>
</dbReference>
<evidence type="ECO:0000313" key="7">
    <source>
        <dbReference type="EMBL" id="SUQ63406.1"/>
    </source>
</evidence>
<reference evidence="8" key="1">
    <citation type="submission" date="2018-07" db="EMBL/GenBank/DDBJ databases">
        <authorList>
            <person name="Blom J."/>
        </authorList>
    </citation>
    <scope>NUCLEOTIDE SEQUENCE [LARGE SCALE GENOMIC DNA]</scope>
    <source>
        <strain evidence="8">CCOS 864</strain>
    </source>
</reference>
<dbReference type="RefSeq" id="WP_115086944.1">
    <property type="nucleotide sequence ID" value="NZ_CBCSFG010000008.1"/>
</dbReference>
<dbReference type="PROSITE" id="PS00041">
    <property type="entry name" value="HTH_ARAC_FAMILY_1"/>
    <property type="match status" value="1"/>
</dbReference>
<dbReference type="SMART" id="SM00342">
    <property type="entry name" value="HTH_ARAC"/>
    <property type="match status" value="1"/>
</dbReference>
<sequence>MSPAARQEKPILTLAENYRHGERIAAHCHNRAQLIHALSGVITVNSLQGSWVVPPGRGVWVPSAVEHDLKMAGAVRMRTLFIDQKARTDLPQDCQVIDISPLLRQLIISAMDIPADYPPGGRDERVMQLILDEIRVLPIMALHVPTPRDPQLAELCQALRDAPSEDWNLARAARLIGSSARTLTRAFQRETGLSFIQWLRRMRLLASLDSLAAGHPILDVALDLGYDSPSAFSAMFRRTLGVSPSAYFGKAQAYGTAQPD</sequence>
<keyword evidence="2" id="KW-0805">Transcription regulation</keyword>
<keyword evidence="5" id="KW-0804">Transcription</keyword>
<keyword evidence="8" id="KW-1185">Reference proteome</keyword>
<dbReference type="Pfam" id="PF12833">
    <property type="entry name" value="HTH_18"/>
    <property type="match status" value="1"/>
</dbReference>
<evidence type="ECO:0000313" key="8">
    <source>
        <dbReference type="Proteomes" id="UP000255177"/>
    </source>
</evidence>
<dbReference type="SUPFAM" id="SSF46689">
    <property type="entry name" value="Homeodomain-like"/>
    <property type="match status" value="1"/>
</dbReference>
<feature type="domain" description="HTH araC/xylS-type" evidence="6">
    <location>
        <begin position="153"/>
        <end position="250"/>
    </location>
</feature>
<keyword evidence="3" id="KW-0238">DNA-binding</keyword>
<evidence type="ECO:0000256" key="5">
    <source>
        <dbReference type="ARBA" id="ARBA00023163"/>
    </source>
</evidence>
<protein>
    <submittedName>
        <fullName evidence="7">HTH-type transcriptional regulator NimR</fullName>
    </submittedName>
</protein>
<evidence type="ECO:0000256" key="4">
    <source>
        <dbReference type="ARBA" id="ARBA00023159"/>
    </source>
</evidence>
<dbReference type="GO" id="GO:0043565">
    <property type="term" value="F:sequence-specific DNA binding"/>
    <property type="evidence" value="ECO:0007669"/>
    <property type="project" value="InterPro"/>
</dbReference>
<dbReference type="EMBL" id="UIDD01000007">
    <property type="protein sequence ID" value="SUQ63406.1"/>
    <property type="molecule type" value="Genomic_DNA"/>
</dbReference>
<dbReference type="FunFam" id="1.10.10.60:FF:000132">
    <property type="entry name" value="AraC family transcriptional regulator"/>
    <property type="match status" value="1"/>
</dbReference>
<keyword evidence="4" id="KW-0010">Activator</keyword>
<dbReference type="GO" id="GO:0009893">
    <property type="term" value="P:positive regulation of metabolic process"/>
    <property type="evidence" value="ECO:0007669"/>
    <property type="project" value="UniProtKB-ARBA"/>
</dbReference>
<dbReference type="InterPro" id="IPR014710">
    <property type="entry name" value="RmlC-like_jellyroll"/>
</dbReference>
<dbReference type="AlphaFoldDB" id="A0A380T1L3"/>
<accession>A0A380T1L3</accession>
<evidence type="ECO:0000256" key="2">
    <source>
        <dbReference type="ARBA" id="ARBA00023015"/>
    </source>
</evidence>
<dbReference type="Pfam" id="PF02311">
    <property type="entry name" value="AraC_binding"/>
    <property type="match status" value="1"/>
</dbReference>
<dbReference type="InterPro" id="IPR003313">
    <property type="entry name" value="AraC-bd"/>
</dbReference>
<dbReference type="InterPro" id="IPR018062">
    <property type="entry name" value="HTH_AraC-typ_CS"/>
</dbReference>
<organism evidence="7 8">
    <name type="scientific">Pseudomonas wadenswilerensis</name>
    <dbReference type="NCBI Taxonomy" id="1785161"/>
    <lineage>
        <taxon>Bacteria</taxon>
        <taxon>Pseudomonadati</taxon>
        <taxon>Pseudomonadota</taxon>
        <taxon>Gammaproteobacteria</taxon>
        <taxon>Pseudomonadales</taxon>
        <taxon>Pseudomonadaceae</taxon>
        <taxon>Pseudomonas</taxon>
    </lineage>
</organism>